<accession>A0AA40FHV4</accession>
<feature type="compositionally biased region" description="Acidic residues" evidence="1">
    <location>
        <begin position="96"/>
        <end position="109"/>
    </location>
</feature>
<dbReference type="EMBL" id="JAHYIQ010000037">
    <property type="protein sequence ID" value="KAK1119364.1"/>
    <property type="molecule type" value="Genomic_DNA"/>
</dbReference>
<feature type="region of interest" description="Disordered" evidence="1">
    <location>
        <begin position="80"/>
        <end position="109"/>
    </location>
</feature>
<evidence type="ECO:0000313" key="2">
    <source>
        <dbReference type="EMBL" id="KAK1119364.1"/>
    </source>
</evidence>
<dbReference type="Proteomes" id="UP001177670">
    <property type="component" value="Unassembled WGS sequence"/>
</dbReference>
<comment type="caution">
    <text evidence="2">The sequence shown here is derived from an EMBL/GenBank/DDBJ whole genome shotgun (WGS) entry which is preliminary data.</text>
</comment>
<evidence type="ECO:0000256" key="1">
    <source>
        <dbReference type="SAM" id="MobiDB-lite"/>
    </source>
</evidence>
<proteinExistence type="predicted"/>
<sequence length="109" mass="12627">MAEPSANPSTTSSLILSAANGQGRISIRRFAEIDKNRSSSFTWKASSSPYPLVADRFREKVVLAWIFPFSCDATRARLHLVERSQRDKRHGREKREEEEEEEEEEEDER</sequence>
<reference evidence="2" key="1">
    <citation type="submission" date="2021-10" db="EMBL/GenBank/DDBJ databases">
        <title>Melipona bicolor Genome sequencing and assembly.</title>
        <authorList>
            <person name="Araujo N.S."/>
            <person name="Arias M.C."/>
        </authorList>
    </citation>
    <scope>NUCLEOTIDE SEQUENCE</scope>
    <source>
        <strain evidence="2">USP_2M_L1-L4_2017</strain>
        <tissue evidence="2">Whole body</tissue>
    </source>
</reference>
<organism evidence="2 3">
    <name type="scientific">Melipona bicolor</name>
    <dbReference type="NCBI Taxonomy" id="60889"/>
    <lineage>
        <taxon>Eukaryota</taxon>
        <taxon>Metazoa</taxon>
        <taxon>Ecdysozoa</taxon>
        <taxon>Arthropoda</taxon>
        <taxon>Hexapoda</taxon>
        <taxon>Insecta</taxon>
        <taxon>Pterygota</taxon>
        <taxon>Neoptera</taxon>
        <taxon>Endopterygota</taxon>
        <taxon>Hymenoptera</taxon>
        <taxon>Apocrita</taxon>
        <taxon>Aculeata</taxon>
        <taxon>Apoidea</taxon>
        <taxon>Anthophila</taxon>
        <taxon>Apidae</taxon>
        <taxon>Melipona</taxon>
    </lineage>
</organism>
<name>A0AA40FHV4_9HYME</name>
<keyword evidence="3" id="KW-1185">Reference proteome</keyword>
<dbReference type="AlphaFoldDB" id="A0AA40FHV4"/>
<evidence type="ECO:0000313" key="3">
    <source>
        <dbReference type="Proteomes" id="UP001177670"/>
    </source>
</evidence>
<gene>
    <name evidence="2" type="ORF">K0M31_013550</name>
</gene>
<protein>
    <submittedName>
        <fullName evidence="2">Uncharacterized protein</fullName>
    </submittedName>
</protein>